<proteinExistence type="predicted"/>
<evidence type="ECO:0000256" key="1">
    <source>
        <dbReference type="SAM" id="SignalP"/>
    </source>
</evidence>
<sequence length="441" mass="46725">MAKLLLALVLLSALCGLQTAHAAGRGLLQAAPNGTITSFVPVRSTVQGYLLVTDGVTNGQVTVIDLRTGAINETLQLANSSVSVYASSMGRYAYILQRTANVTTVYDSQMYIEFHEDHWHLEQDAAPGLTTRTIPGAAPTHFVQRARNAAIFHDQSGEVTLLNEVLFENATYTTRSFKVDPHHGAAVPLRGNFYVVTHANQTAVAAGRSSLPSGVLVHFENGSLAYDGASTACPGLHGSATNGYHALFGCRDGILVVTYTAPANLTHTKIPYPVAGVYTGSLYGHAMYKTFFGSTSAGEDSVGIHAFDPVKLTATLVINATADGDIISTAYDPAGAFFAVLSAGNDGTLTLLNPQTGAVLRRATGVLGAPAPEAEGDDHSAVLPVIQAGLGRIYISNPEAGVVNEHHADNFELLRAFNLGGHPYRMAILGPTQYWDYLYQH</sequence>
<evidence type="ECO:0000313" key="3">
    <source>
        <dbReference type="Proteomes" id="UP000054558"/>
    </source>
</evidence>
<accession>A0A1Y1HMD7</accession>
<dbReference type="SUPFAM" id="SSF50969">
    <property type="entry name" value="YVTN repeat-like/Quinoprotein amine dehydrogenase"/>
    <property type="match status" value="1"/>
</dbReference>
<dbReference type="EMBL" id="DF236952">
    <property type="protein sequence ID" value="GAQ77766.1"/>
    <property type="molecule type" value="Genomic_DNA"/>
</dbReference>
<gene>
    <name evidence="2" type="ORF">KFL_000030440</name>
</gene>
<protein>
    <submittedName>
        <fullName evidence="2">Uncharacterized protein</fullName>
    </submittedName>
</protein>
<dbReference type="InterPro" id="IPR011044">
    <property type="entry name" value="Quino_amine_DH_bsu"/>
</dbReference>
<dbReference type="Proteomes" id="UP000054558">
    <property type="component" value="Unassembled WGS sequence"/>
</dbReference>
<dbReference type="AlphaFoldDB" id="A0A1Y1HMD7"/>
<keyword evidence="3" id="KW-1185">Reference proteome</keyword>
<feature type="signal peptide" evidence="1">
    <location>
        <begin position="1"/>
        <end position="22"/>
    </location>
</feature>
<dbReference type="OrthoDB" id="39975at2759"/>
<organism evidence="2 3">
    <name type="scientific">Klebsormidium nitens</name>
    <name type="common">Green alga</name>
    <name type="synonym">Ulothrix nitens</name>
    <dbReference type="NCBI Taxonomy" id="105231"/>
    <lineage>
        <taxon>Eukaryota</taxon>
        <taxon>Viridiplantae</taxon>
        <taxon>Streptophyta</taxon>
        <taxon>Klebsormidiophyceae</taxon>
        <taxon>Klebsormidiales</taxon>
        <taxon>Klebsormidiaceae</taxon>
        <taxon>Klebsormidium</taxon>
    </lineage>
</organism>
<evidence type="ECO:0000313" key="2">
    <source>
        <dbReference type="EMBL" id="GAQ77766.1"/>
    </source>
</evidence>
<dbReference type="OMA" id="EDCPGVH"/>
<reference evidence="2 3" key="1">
    <citation type="journal article" date="2014" name="Nat. Commun.">
        <title>Klebsormidium flaccidum genome reveals primary factors for plant terrestrial adaptation.</title>
        <authorList>
            <person name="Hori K."/>
            <person name="Maruyama F."/>
            <person name="Fujisawa T."/>
            <person name="Togashi T."/>
            <person name="Yamamoto N."/>
            <person name="Seo M."/>
            <person name="Sato S."/>
            <person name="Yamada T."/>
            <person name="Mori H."/>
            <person name="Tajima N."/>
            <person name="Moriyama T."/>
            <person name="Ikeuchi M."/>
            <person name="Watanabe M."/>
            <person name="Wada H."/>
            <person name="Kobayashi K."/>
            <person name="Saito M."/>
            <person name="Masuda T."/>
            <person name="Sasaki-Sekimoto Y."/>
            <person name="Mashiguchi K."/>
            <person name="Awai K."/>
            <person name="Shimojima M."/>
            <person name="Masuda S."/>
            <person name="Iwai M."/>
            <person name="Nobusawa T."/>
            <person name="Narise T."/>
            <person name="Kondo S."/>
            <person name="Saito H."/>
            <person name="Sato R."/>
            <person name="Murakawa M."/>
            <person name="Ihara Y."/>
            <person name="Oshima-Yamada Y."/>
            <person name="Ohtaka K."/>
            <person name="Satoh M."/>
            <person name="Sonobe K."/>
            <person name="Ishii M."/>
            <person name="Ohtani R."/>
            <person name="Kanamori-Sato M."/>
            <person name="Honoki R."/>
            <person name="Miyazaki D."/>
            <person name="Mochizuki H."/>
            <person name="Umetsu J."/>
            <person name="Higashi K."/>
            <person name="Shibata D."/>
            <person name="Kamiya Y."/>
            <person name="Sato N."/>
            <person name="Nakamura Y."/>
            <person name="Tabata S."/>
            <person name="Ida S."/>
            <person name="Kurokawa K."/>
            <person name="Ohta H."/>
        </authorList>
    </citation>
    <scope>NUCLEOTIDE SEQUENCE [LARGE SCALE GENOMIC DNA]</scope>
    <source>
        <strain evidence="2 3">NIES-2285</strain>
    </source>
</reference>
<name>A0A1Y1HMD7_KLENI</name>
<keyword evidence="1" id="KW-0732">Signal</keyword>
<feature type="chain" id="PRO_5013073066" evidence="1">
    <location>
        <begin position="23"/>
        <end position="441"/>
    </location>
</feature>